<evidence type="ECO:0000313" key="1">
    <source>
        <dbReference type="EMBL" id="KAG2407913.1"/>
    </source>
</evidence>
<comment type="caution">
    <text evidence="1">The sequence shown here is derived from an EMBL/GenBank/DDBJ whole genome shotgun (WGS) entry which is preliminary data.</text>
</comment>
<organism evidence="1 2">
    <name type="scientific">Phaseolus angularis</name>
    <name type="common">Azuki bean</name>
    <name type="synonym">Vigna angularis</name>
    <dbReference type="NCBI Taxonomy" id="3914"/>
    <lineage>
        <taxon>Eukaryota</taxon>
        <taxon>Viridiplantae</taxon>
        <taxon>Streptophyta</taxon>
        <taxon>Embryophyta</taxon>
        <taxon>Tracheophyta</taxon>
        <taxon>Spermatophyta</taxon>
        <taxon>Magnoliopsida</taxon>
        <taxon>eudicotyledons</taxon>
        <taxon>Gunneridae</taxon>
        <taxon>Pentapetalae</taxon>
        <taxon>rosids</taxon>
        <taxon>fabids</taxon>
        <taxon>Fabales</taxon>
        <taxon>Fabaceae</taxon>
        <taxon>Papilionoideae</taxon>
        <taxon>50 kb inversion clade</taxon>
        <taxon>NPAAA clade</taxon>
        <taxon>indigoferoid/millettioid clade</taxon>
        <taxon>Phaseoleae</taxon>
        <taxon>Vigna</taxon>
    </lineage>
</organism>
<gene>
    <name evidence="1" type="ORF">HKW66_Vig0027350</name>
</gene>
<protein>
    <submittedName>
        <fullName evidence="1">Uncharacterized protein</fullName>
    </submittedName>
</protein>
<sequence>MDVGMTVEGELEYVSVELFPQVGGSGFGAGLKEKGEDEDVGVLDGMEERERVGEVLGRGKGAELNELALSEEGIVETRFDDEGMDLFEGSDVGAIGEERLVERERERGEIFSPKLAGIVGNHWEEVESEV</sequence>
<accession>A0A8T0LCF9</accession>
<dbReference type="AlphaFoldDB" id="A0A8T0LCF9"/>
<dbReference type="Proteomes" id="UP000743370">
    <property type="component" value="Unassembled WGS sequence"/>
</dbReference>
<name>A0A8T0LCF9_PHAAN</name>
<proteinExistence type="predicted"/>
<evidence type="ECO:0000313" key="2">
    <source>
        <dbReference type="Proteomes" id="UP000743370"/>
    </source>
</evidence>
<dbReference type="EMBL" id="JABFOF010000001">
    <property type="protein sequence ID" value="KAG2407913.1"/>
    <property type="molecule type" value="Genomic_DNA"/>
</dbReference>
<reference evidence="1 2" key="1">
    <citation type="submission" date="2020-05" db="EMBL/GenBank/DDBJ databases">
        <title>Vigna angularis (adzuki bean) Var. LongXiaoDou No. 4 denovo assembly.</title>
        <authorList>
            <person name="Xiang H."/>
        </authorList>
    </citation>
    <scope>NUCLEOTIDE SEQUENCE [LARGE SCALE GENOMIC DNA]</scope>
    <source>
        <tissue evidence="1">Leaf</tissue>
    </source>
</reference>